<protein>
    <submittedName>
        <fullName evidence="1">Uncharacterized protein</fullName>
    </submittedName>
</protein>
<dbReference type="Proteomes" id="UP000314294">
    <property type="component" value="Unassembled WGS sequence"/>
</dbReference>
<keyword evidence="2" id="KW-1185">Reference proteome</keyword>
<comment type="caution">
    <text evidence="1">The sequence shown here is derived from an EMBL/GenBank/DDBJ whole genome shotgun (WGS) entry which is preliminary data.</text>
</comment>
<accession>A0A4Z2I403</accession>
<dbReference type="AlphaFoldDB" id="A0A4Z2I403"/>
<gene>
    <name evidence="1" type="ORF">EYF80_017751</name>
</gene>
<proteinExistence type="predicted"/>
<evidence type="ECO:0000313" key="1">
    <source>
        <dbReference type="EMBL" id="TNN71963.1"/>
    </source>
</evidence>
<sequence length="131" mass="14579">MLASSTQSVVSFRHTKQNSTLHRAQWMFLHAVASCTTSRPQVGQARTEGQPVTPFTSSKVMGGQLFRISRGFLHSSFPQCLDQGDTPSHLCRHSQQNVYVYGLLLLAEHTGHSTHRLRASVLITRDLQPGH</sequence>
<evidence type="ECO:0000313" key="2">
    <source>
        <dbReference type="Proteomes" id="UP000314294"/>
    </source>
</evidence>
<name>A0A4Z2I403_9TELE</name>
<dbReference type="EMBL" id="SRLO01000143">
    <property type="protein sequence ID" value="TNN71963.1"/>
    <property type="molecule type" value="Genomic_DNA"/>
</dbReference>
<reference evidence="1 2" key="1">
    <citation type="submission" date="2019-03" db="EMBL/GenBank/DDBJ databases">
        <title>First draft genome of Liparis tanakae, snailfish: a comprehensive survey of snailfish specific genes.</title>
        <authorList>
            <person name="Kim W."/>
            <person name="Song I."/>
            <person name="Jeong J.-H."/>
            <person name="Kim D."/>
            <person name="Kim S."/>
            <person name="Ryu S."/>
            <person name="Song J.Y."/>
            <person name="Lee S.K."/>
        </authorList>
    </citation>
    <scope>NUCLEOTIDE SEQUENCE [LARGE SCALE GENOMIC DNA]</scope>
    <source>
        <tissue evidence="1">Muscle</tissue>
    </source>
</reference>
<organism evidence="1 2">
    <name type="scientific">Liparis tanakae</name>
    <name type="common">Tanaka's snailfish</name>
    <dbReference type="NCBI Taxonomy" id="230148"/>
    <lineage>
        <taxon>Eukaryota</taxon>
        <taxon>Metazoa</taxon>
        <taxon>Chordata</taxon>
        <taxon>Craniata</taxon>
        <taxon>Vertebrata</taxon>
        <taxon>Euteleostomi</taxon>
        <taxon>Actinopterygii</taxon>
        <taxon>Neopterygii</taxon>
        <taxon>Teleostei</taxon>
        <taxon>Neoteleostei</taxon>
        <taxon>Acanthomorphata</taxon>
        <taxon>Eupercaria</taxon>
        <taxon>Perciformes</taxon>
        <taxon>Cottioidei</taxon>
        <taxon>Cottales</taxon>
        <taxon>Liparidae</taxon>
        <taxon>Liparis</taxon>
    </lineage>
</organism>